<sequence>MPMARISLQCGKSPEHLRALADGVYRALHEAFEVPAHDRFVLIHQHQPHELSIDPDYLGGPRTADFVLVAVTAGRPRSAAVKQAFYRRLVERLAAAPGIDPEDVMVVVTTTAAEDWSFGGGRAGIGAAAQP</sequence>
<reference evidence="1 2" key="1">
    <citation type="submission" date="2018-05" db="EMBL/GenBank/DDBJ databases">
        <title>Genomic Encyclopedia of Type Strains, Phase IV (KMG-IV): sequencing the most valuable type-strain genomes for metagenomic binning, comparative biology and taxonomic classification.</title>
        <authorList>
            <person name="Goeker M."/>
        </authorList>
    </citation>
    <scope>NUCLEOTIDE SEQUENCE [LARGE SCALE GENOMIC DNA]</scope>
    <source>
        <strain evidence="1 2">DSM 14263</strain>
    </source>
</reference>
<dbReference type="OrthoDB" id="9804765at2"/>
<dbReference type="PANTHER" id="PTHR38460">
    <property type="entry name" value="TAUTOMERASE YOLI-RELATED"/>
    <property type="match status" value="1"/>
</dbReference>
<accession>A0A316IH71</accession>
<evidence type="ECO:0000313" key="2">
    <source>
        <dbReference type="Proteomes" id="UP000245812"/>
    </source>
</evidence>
<keyword evidence="2" id="KW-1185">Reference proteome</keyword>
<dbReference type="PANTHER" id="PTHR38460:SF1">
    <property type="entry name" value="TAUTOMERASE YOLI-RELATED"/>
    <property type="match status" value="1"/>
</dbReference>
<evidence type="ECO:0000313" key="1">
    <source>
        <dbReference type="EMBL" id="PWK92479.1"/>
    </source>
</evidence>
<organism evidence="1 2">
    <name type="scientific">Fulvimonas soli</name>
    <dbReference type="NCBI Taxonomy" id="155197"/>
    <lineage>
        <taxon>Bacteria</taxon>
        <taxon>Pseudomonadati</taxon>
        <taxon>Pseudomonadota</taxon>
        <taxon>Gammaproteobacteria</taxon>
        <taxon>Lysobacterales</taxon>
        <taxon>Rhodanobacteraceae</taxon>
        <taxon>Fulvimonas</taxon>
    </lineage>
</organism>
<dbReference type="SUPFAM" id="SSF55331">
    <property type="entry name" value="Tautomerase/MIF"/>
    <property type="match status" value="1"/>
</dbReference>
<dbReference type="Proteomes" id="UP000245812">
    <property type="component" value="Unassembled WGS sequence"/>
</dbReference>
<dbReference type="InterPro" id="IPR014347">
    <property type="entry name" value="Tautomerase/MIF_sf"/>
</dbReference>
<proteinExistence type="predicted"/>
<dbReference type="RefSeq" id="WP_109722313.1">
    <property type="nucleotide sequence ID" value="NZ_MSZV01000015.1"/>
</dbReference>
<protein>
    <submittedName>
        <fullName evidence="1">Phenylpyruvate tautomerase PptA (4-oxalocrotonate tautomerase family)</fullName>
    </submittedName>
</protein>
<keyword evidence="1" id="KW-0670">Pyruvate</keyword>
<gene>
    <name evidence="1" type="ORF">C7456_102214</name>
</gene>
<dbReference type="Pfam" id="PF14552">
    <property type="entry name" value="Tautomerase_2"/>
    <property type="match status" value="1"/>
</dbReference>
<dbReference type="EMBL" id="QGHC01000002">
    <property type="protein sequence ID" value="PWK92479.1"/>
    <property type="molecule type" value="Genomic_DNA"/>
</dbReference>
<dbReference type="Gene3D" id="3.30.429.10">
    <property type="entry name" value="Macrophage Migration Inhibitory Factor"/>
    <property type="match status" value="1"/>
</dbReference>
<name>A0A316IH71_9GAMM</name>
<dbReference type="AlphaFoldDB" id="A0A316IH71"/>
<comment type="caution">
    <text evidence="1">The sequence shown here is derived from an EMBL/GenBank/DDBJ whole genome shotgun (WGS) entry which is preliminary data.</text>
</comment>
<dbReference type="InterPro" id="IPR037479">
    <property type="entry name" value="Tauto_MSAD"/>
</dbReference>